<reference evidence="1 2" key="1">
    <citation type="submission" date="2016-04" db="EMBL/GenBank/DDBJ databases">
        <title>Multiple horizontal gene transfer events from other fungi enriched the ability of the initially mycotrophic fungus Trichoderma (Ascomycota) to feed on dead plant biomass.</title>
        <authorList>
            <person name="Atanasova L."/>
            <person name="Chenthamara K."/>
            <person name="Zhang J."/>
            <person name="Grujic M."/>
            <person name="Henrissat B."/>
            <person name="Kuo A."/>
            <person name="Aertz A."/>
            <person name="Salamov A."/>
            <person name="Lipzen A."/>
            <person name="Labutti K."/>
            <person name="Barry K."/>
            <person name="Miao Y."/>
            <person name="Rahimi M.J."/>
            <person name="Shen Q."/>
            <person name="Grigoriev I.V."/>
            <person name="Kubicek C.P."/>
            <person name="Druzhinina I.S."/>
        </authorList>
    </citation>
    <scope>NUCLEOTIDE SEQUENCE [LARGE SCALE GENOMIC DNA]</scope>
    <source>
        <strain evidence="1 2">NJAU 4742</strain>
    </source>
</reference>
<proteinExistence type="predicted"/>
<dbReference type="Proteomes" id="UP000191004">
    <property type="component" value="Unassembled WGS sequence"/>
</dbReference>
<sequence length="73" mass="8451">MVWIVFQTIDVHAEPTTTGKQTVDEVKKVPRLGYSFRLQPSSLLSDRFRKLHITDQVLAMPSECPLLARRREI</sequence>
<evidence type="ECO:0000313" key="2">
    <source>
        <dbReference type="Proteomes" id="UP000191004"/>
    </source>
</evidence>
<name>A0A1T3CKX1_9HYPO</name>
<evidence type="ECO:0000313" key="1">
    <source>
        <dbReference type="EMBL" id="OPB41729.1"/>
    </source>
</evidence>
<dbReference type="EMBL" id="LVVK01000014">
    <property type="protein sequence ID" value="OPB41729.1"/>
    <property type="molecule type" value="Genomic_DNA"/>
</dbReference>
<keyword evidence="2" id="KW-1185">Reference proteome</keyword>
<comment type="caution">
    <text evidence="1">The sequence shown here is derived from an EMBL/GenBank/DDBJ whole genome shotgun (WGS) entry which is preliminary data.</text>
</comment>
<protein>
    <submittedName>
        <fullName evidence="1">Uncharacterized protein</fullName>
    </submittedName>
</protein>
<organism evidence="1 2">
    <name type="scientific">Trichoderma guizhouense</name>
    <dbReference type="NCBI Taxonomy" id="1491466"/>
    <lineage>
        <taxon>Eukaryota</taxon>
        <taxon>Fungi</taxon>
        <taxon>Dikarya</taxon>
        <taxon>Ascomycota</taxon>
        <taxon>Pezizomycotina</taxon>
        <taxon>Sordariomycetes</taxon>
        <taxon>Hypocreomycetidae</taxon>
        <taxon>Hypocreales</taxon>
        <taxon>Hypocreaceae</taxon>
        <taxon>Trichoderma</taxon>
    </lineage>
</organism>
<accession>A0A1T3CKX1</accession>
<dbReference type="AlphaFoldDB" id="A0A1T3CKX1"/>
<gene>
    <name evidence="1" type="ORF">A0O28_0102890</name>
</gene>